<keyword evidence="5" id="KW-1185">Reference proteome</keyword>
<dbReference type="EMBL" id="FNHG01000011">
    <property type="protein sequence ID" value="SDM41867.1"/>
    <property type="molecule type" value="Genomic_DNA"/>
</dbReference>
<dbReference type="InterPro" id="IPR000352">
    <property type="entry name" value="Pep_chain_release_fac_I"/>
</dbReference>
<evidence type="ECO:0000259" key="3">
    <source>
        <dbReference type="PROSITE" id="PS00745"/>
    </source>
</evidence>
<dbReference type="OrthoDB" id="9815709at2"/>
<name>A0A1G9T2N0_9PROT</name>
<dbReference type="PANTHER" id="PTHR47814">
    <property type="entry name" value="PEPTIDYL-TRNA HYDROLASE ARFB"/>
    <property type="match status" value="1"/>
</dbReference>
<dbReference type="NCBIfam" id="NF006718">
    <property type="entry name" value="PRK09256.1"/>
    <property type="match status" value="1"/>
</dbReference>
<dbReference type="RefSeq" id="WP_091770103.1">
    <property type="nucleotide sequence ID" value="NZ_FNHG01000011.1"/>
</dbReference>
<protein>
    <submittedName>
        <fullName evidence="4">Ribosome-associated protein</fullName>
    </submittedName>
</protein>
<evidence type="ECO:0000256" key="2">
    <source>
        <dbReference type="SAM" id="MobiDB-lite"/>
    </source>
</evidence>
<feature type="compositionally biased region" description="Basic residues" evidence="2">
    <location>
        <begin position="116"/>
        <end position="132"/>
    </location>
</feature>
<evidence type="ECO:0000313" key="4">
    <source>
        <dbReference type="EMBL" id="SDM41867.1"/>
    </source>
</evidence>
<dbReference type="GO" id="GO:0043022">
    <property type="term" value="F:ribosome binding"/>
    <property type="evidence" value="ECO:0007669"/>
    <property type="project" value="TreeGrafter"/>
</dbReference>
<dbReference type="SUPFAM" id="SSF75620">
    <property type="entry name" value="Release factor"/>
    <property type="match status" value="1"/>
</dbReference>
<evidence type="ECO:0000313" key="5">
    <source>
        <dbReference type="Proteomes" id="UP000199759"/>
    </source>
</evidence>
<dbReference type="GO" id="GO:0003747">
    <property type="term" value="F:translation release factor activity"/>
    <property type="evidence" value="ECO:0007669"/>
    <property type="project" value="InterPro"/>
</dbReference>
<reference evidence="4 5" key="1">
    <citation type="submission" date="2016-10" db="EMBL/GenBank/DDBJ databases">
        <authorList>
            <person name="de Groot N.N."/>
        </authorList>
    </citation>
    <scope>NUCLEOTIDE SEQUENCE [LARGE SCALE GENOMIC DNA]</scope>
    <source>
        <strain evidence="4 5">DSM 16077</strain>
    </source>
</reference>
<feature type="region of interest" description="Disordered" evidence="2">
    <location>
        <begin position="102"/>
        <end position="139"/>
    </location>
</feature>
<proteinExistence type="inferred from homology"/>
<comment type="similarity">
    <text evidence="1">Belongs to the prokaryotic/mitochondrial release factor family.</text>
</comment>
<dbReference type="AlphaFoldDB" id="A0A1G9T2N0"/>
<dbReference type="Gene3D" id="3.30.160.20">
    <property type="match status" value="1"/>
</dbReference>
<dbReference type="Proteomes" id="UP000199759">
    <property type="component" value="Unassembled WGS sequence"/>
</dbReference>
<evidence type="ECO:0000256" key="1">
    <source>
        <dbReference type="ARBA" id="ARBA00010835"/>
    </source>
</evidence>
<feature type="domain" description="Prokaryotic-type class I peptide chain release factors" evidence="3">
    <location>
        <begin position="20"/>
        <end position="36"/>
    </location>
</feature>
<dbReference type="PROSITE" id="PS00745">
    <property type="entry name" value="RF_PROK_I"/>
    <property type="match status" value="1"/>
</dbReference>
<dbReference type="InterPro" id="IPR045853">
    <property type="entry name" value="Pep_chain_release_fac_I_sf"/>
</dbReference>
<dbReference type="PANTHER" id="PTHR47814:SF1">
    <property type="entry name" value="PEPTIDYL-TRNA HYDROLASE ARFB"/>
    <property type="match status" value="1"/>
</dbReference>
<organism evidence="4 5">
    <name type="scientific">Maricaulis salignorans</name>
    <dbReference type="NCBI Taxonomy" id="144026"/>
    <lineage>
        <taxon>Bacteria</taxon>
        <taxon>Pseudomonadati</taxon>
        <taxon>Pseudomonadota</taxon>
        <taxon>Alphaproteobacteria</taxon>
        <taxon>Maricaulales</taxon>
        <taxon>Maricaulaceae</taxon>
        <taxon>Maricaulis</taxon>
    </lineage>
</organism>
<dbReference type="GO" id="GO:0004045">
    <property type="term" value="F:peptidyl-tRNA hydrolase activity"/>
    <property type="evidence" value="ECO:0007669"/>
    <property type="project" value="TreeGrafter"/>
</dbReference>
<dbReference type="Pfam" id="PF00472">
    <property type="entry name" value="RF-1"/>
    <property type="match status" value="1"/>
</dbReference>
<dbReference type="GO" id="GO:0072344">
    <property type="term" value="P:rescue of stalled ribosome"/>
    <property type="evidence" value="ECO:0007669"/>
    <property type="project" value="TreeGrafter"/>
</dbReference>
<accession>A0A1G9T2N0</accession>
<sequence>MQITPSLEIDEAELEERYTRASGPGGQHVNKTESAVQLRFNLAASTSLPPAVKARLVRLAASRLTKDGVLVIRAEETRSQERNRAAARERLKALVLEALAPPKPRIKSRPSLSSIKKVKAAKAIRGTRKSLRQKPGTED</sequence>
<gene>
    <name evidence="4" type="ORF">SAMN04488568_1119</name>
</gene>
<dbReference type="STRING" id="144026.SAMN04488568_1119"/>